<evidence type="ECO:0000256" key="1">
    <source>
        <dbReference type="ARBA" id="ARBA00004370"/>
    </source>
</evidence>
<protein>
    <submittedName>
        <fullName evidence="8">Probable G-protein coupled receptor B0563.6</fullName>
    </submittedName>
</protein>
<proteinExistence type="predicted"/>
<dbReference type="PANTHER" id="PTHR47760">
    <property type="entry name" value="G-PROTEIN COUPLED RECEPTOR B0563.6-LIKE PROTEIN-RELATED"/>
    <property type="match status" value="1"/>
</dbReference>
<evidence type="ECO:0000313" key="8">
    <source>
        <dbReference type="RefSeq" id="XP_014672028.1"/>
    </source>
</evidence>
<dbReference type="Gene3D" id="1.20.1070.10">
    <property type="entry name" value="Rhodopsin 7-helix transmembrane proteins"/>
    <property type="match status" value="1"/>
</dbReference>
<reference evidence="8" key="1">
    <citation type="submission" date="2025-08" db="UniProtKB">
        <authorList>
            <consortium name="RefSeq"/>
        </authorList>
    </citation>
    <scope>IDENTIFICATION</scope>
</reference>
<evidence type="ECO:0000256" key="5">
    <source>
        <dbReference type="SAM" id="Phobius"/>
    </source>
</evidence>
<evidence type="ECO:0000313" key="7">
    <source>
        <dbReference type="Proteomes" id="UP000695022"/>
    </source>
</evidence>
<keyword evidence="4 5" id="KW-0472">Membrane</keyword>
<accession>A0ABM1EIK7</accession>
<feature type="transmembrane region" description="Helical" evidence="5">
    <location>
        <begin position="207"/>
        <end position="228"/>
    </location>
</feature>
<dbReference type="PANTHER" id="PTHR47760:SF4">
    <property type="entry name" value="G-PROTEIN COUPLED RECEPTORS FAMILY 1 PROFILE DOMAIN-CONTAINING PROTEIN"/>
    <property type="match status" value="1"/>
</dbReference>
<dbReference type="SUPFAM" id="SSF81321">
    <property type="entry name" value="Family A G protein-coupled receptor-like"/>
    <property type="match status" value="1"/>
</dbReference>
<dbReference type="InterPro" id="IPR053093">
    <property type="entry name" value="GPCR-like"/>
</dbReference>
<feature type="transmembrane region" description="Helical" evidence="5">
    <location>
        <begin position="262"/>
        <end position="287"/>
    </location>
</feature>
<comment type="subcellular location">
    <subcellularLocation>
        <location evidence="1">Membrane</location>
    </subcellularLocation>
</comment>
<evidence type="ECO:0000256" key="3">
    <source>
        <dbReference type="ARBA" id="ARBA00022989"/>
    </source>
</evidence>
<keyword evidence="3 5" id="KW-1133">Transmembrane helix</keyword>
<gene>
    <name evidence="8" type="primary">LOC106812626</name>
</gene>
<keyword evidence="2 5" id="KW-0812">Transmembrane</keyword>
<dbReference type="InterPro" id="IPR017452">
    <property type="entry name" value="GPCR_Rhodpsn_7TM"/>
</dbReference>
<evidence type="ECO:0000259" key="6">
    <source>
        <dbReference type="PROSITE" id="PS50262"/>
    </source>
</evidence>
<evidence type="ECO:0000256" key="2">
    <source>
        <dbReference type="ARBA" id="ARBA00022692"/>
    </source>
</evidence>
<dbReference type="PRINTS" id="PR00237">
    <property type="entry name" value="GPCRRHODOPSN"/>
</dbReference>
<feature type="transmembrane region" description="Helical" evidence="5">
    <location>
        <begin position="293"/>
        <end position="316"/>
    </location>
</feature>
<keyword evidence="8" id="KW-0675">Receptor</keyword>
<sequence length="373" mass="41750">MNASSSSPTFDDVDIEDYNKAVISISVVEPLVCVLGMFGNALGLLALSSRQLKGPSYVFLRSLMVVDFTVLLIILVTDTMWHLQLPTYAYSFFYAHVEQPAFNAFMSTSNYLTVALSIERFMAVCRPVRYSAAKQAVFQAKIFIVVVFAISALVSAPYGLEYVVVVVGAGNDTNATADVRYDLRANELLRSGAYATWWTAYVWLQSALSRIVPFFLLLGLNGSTFYAFHKKMRWRDAWNRQTEMTSSDKKRMKVTDTKNRRLMGLLVCTVAVFFVCMTPALVMMFITKETNRWLLTIKLTNLLEVISFAANFYVYCLASRFFRDSLVAAFLCRKEATTASAYTAAAPSGTQNIQLLETKQTVNNASTCQTNGQ</sequence>
<dbReference type="Proteomes" id="UP000695022">
    <property type="component" value="Unplaced"/>
</dbReference>
<dbReference type="Pfam" id="PF00001">
    <property type="entry name" value="7tm_1"/>
    <property type="match status" value="1"/>
</dbReference>
<feature type="transmembrane region" description="Helical" evidence="5">
    <location>
        <begin position="142"/>
        <end position="160"/>
    </location>
</feature>
<feature type="transmembrane region" description="Helical" evidence="5">
    <location>
        <begin position="59"/>
        <end position="81"/>
    </location>
</feature>
<feature type="transmembrane region" description="Helical" evidence="5">
    <location>
        <begin position="21"/>
        <end position="47"/>
    </location>
</feature>
<dbReference type="GeneID" id="106812626"/>
<dbReference type="CDD" id="cd14978">
    <property type="entry name" value="7tmA_FMRFamide_R-like"/>
    <property type="match status" value="1"/>
</dbReference>
<feature type="transmembrane region" description="Helical" evidence="5">
    <location>
        <begin position="101"/>
        <end position="121"/>
    </location>
</feature>
<keyword evidence="7" id="KW-1185">Reference proteome</keyword>
<feature type="domain" description="G-protein coupled receptors family 1 profile" evidence="6">
    <location>
        <begin position="39"/>
        <end position="315"/>
    </location>
</feature>
<dbReference type="RefSeq" id="XP_014672028.1">
    <property type="nucleotide sequence ID" value="XM_014816542.1"/>
</dbReference>
<name>A0ABM1EIK7_PRICU</name>
<organism evidence="7 8">
    <name type="scientific">Priapulus caudatus</name>
    <name type="common">Priapulid worm</name>
    <dbReference type="NCBI Taxonomy" id="37621"/>
    <lineage>
        <taxon>Eukaryota</taxon>
        <taxon>Metazoa</taxon>
        <taxon>Ecdysozoa</taxon>
        <taxon>Scalidophora</taxon>
        <taxon>Priapulida</taxon>
        <taxon>Priapulimorpha</taxon>
        <taxon>Priapulimorphida</taxon>
        <taxon>Priapulidae</taxon>
        <taxon>Priapulus</taxon>
    </lineage>
</organism>
<evidence type="ECO:0000256" key="4">
    <source>
        <dbReference type="ARBA" id="ARBA00023136"/>
    </source>
</evidence>
<dbReference type="InterPro" id="IPR000276">
    <property type="entry name" value="GPCR_Rhodpsn"/>
</dbReference>
<dbReference type="PROSITE" id="PS50262">
    <property type="entry name" value="G_PROTEIN_RECEP_F1_2"/>
    <property type="match status" value="1"/>
</dbReference>